<reference evidence="2" key="1">
    <citation type="journal article" date="2019" name="Int. J. Syst. Evol. Microbiol.">
        <title>The Global Catalogue of Microorganisms (GCM) 10K type strain sequencing project: providing services to taxonomists for standard genome sequencing and annotation.</title>
        <authorList>
            <consortium name="The Broad Institute Genomics Platform"/>
            <consortium name="The Broad Institute Genome Sequencing Center for Infectious Disease"/>
            <person name="Wu L."/>
            <person name="Ma J."/>
        </authorList>
    </citation>
    <scope>NUCLEOTIDE SEQUENCE [LARGE SCALE GENOMIC DNA]</scope>
    <source>
        <strain evidence="2">JCM 3115</strain>
    </source>
</reference>
<protein>
    <submittedName>
        <fullName evidence="1">Uncharacterized protein</fullName>
    </submittedName>
</protein>
<organism evidence="1 2">
    <name type="scientific">Streptosporangium pseudovulgare</name>
    <dbReference type="NCBI Taxonomy" id="35765"/>
    <lineage>
        <taxon>Bacteria</taxon>
        <taxon>Bacillati</taxon>
        <taxon>Actinomycetota</taxon>
        <taxon>Actinomycetes</taxon>
        <taxon>Streptosporangiales</taxon>
        <taxon>Streptosporangiaceae</taxon>
        <taxon>Streptosporangium</taxon>
    </lineage>
</organism>
<keyword evidence="2" id="KW-1185">Reference proteome</keyword>
<sequence>MIFDARTATGVVPGIRFTTGVVPGTTLRPAWRTEAAEARGPSKTGLHIDSLLQVISVAGGPDAIVLQPARDDAG</sequence>
<dbReference type="EMBL" id="BMQJ01000003">
    <property type="protein sequence ID" value="GGP87841.1"/>
    <property type="molecule type" value="Genomic_DNA"/>
</dbReference>
<evidence type="ECO:0000313" key="1">
    <source>
        <dbReference type="EMBL" id="GGP87841.1"/>
    </source>
</evidence>
<proteinExistence type="predicted"/>
<gene>
    <name evidence="1" type="ORF">GCM10010140_16580</name>
</gene>
<evidence type="ECO:0000313" key="2">
    <source>
        <dbReference type="Proteomes" id="UP000611554"/>
    </source>
</evidence>
<accession>A0ABQ2QQ99</accession>
<name>A0ABQ2QQ99_9ACTN</name>
<dbReference type="Proteomes" id="UP000611554">
    <property type="component" value="Unassembled WGS sequence"/>
</dbReference>
<comment type="caution">
    <text evidence="1">The sequence shown here is derived from an EMBL/GenBank/DDBJ whole genome shotgun (WGS) entry which is preliminary data.</text>
</comment>